<sequence>MVYIPSFNDYQLAKDGAEGSSFKVQGPQMGSHKDVSIGNDDIDITCELHWESTGGVFEEKQPVYLEILIIDRHLERPSYPEYAILEASAEIMKCTILSVEEPKAGYLYRCQRHSIYDICGFQALFRIMESLGDVDLHQRKRIVNCIVDTPAPKFFWSFSSSIIGQYYDFGLRQKIWGNEFSRITGDLRTDMKPLLGNQYPSSSYICTNYDESSACIKQTHCTDGVVAIRPSVQTDHEPVWDTQFQPIFIEYEQKLGEVLKLIPRQQIY</sequence>
<dbReference type="EMBL" id="LSSM01006140">
    <property type="protein sequence ID" value="OMJ11326.1"/>
    <property type="molecule type" value="Genomic_DNA"/>
</dbReference>
<gene>
    <name evidence="1" type="ORF">AYI69_g9878</name>
</gene>
<dbReference type="AlphaFoldDB" id="A0A1R1X9N0"/>
<dbReference type="OrthoDB" id="10428769at2759"/>
<evidence type="ECO:0000313" key="2">
    <source>
        <dbReference type="Proteomes" id="UP000187429"/>
    </source>
</evidence>
<protein>
    <submittedName>
        <fullName evidence="1">Uncharacterized protein</fullName>
    </submittedName>
</protein>
<comment type="caution">
    <text evidence="1">The sequence shown here is derived from an EMBL/GenBank/DDBJ whole genome shotgun (WGS) entry which is preliminary data.</text>
</comment>
<dbReference type="Proteomes" id="UP000187429">
    <property type="component" value="Unassembled WGS sequence"/>
</dbReference>
<name>A0A1R1X9N0_9FUNG</name>
<organism evidence="1 2">
    <name type="scientific">Smittium culicis</name>
    <dbReference type="NCBI Taxonomy" id="133412"/>
    <lineage>
        <taxon>Eukaryota</taxon>
        <taxon>Fungi</taxon>
        <taxon>Fungi incertae sedis</taxon>
        <taxon>Zoopagomycota</taxon>
        <taxon>Kickxellomycotina</taxon>
        <taxon>Harpellomycetes</taxon>
        <taxon>Harpellales</taxon>
        <taxon>Legeriomycetaceae</taxon>
        <taxon>Smittium</taxon>
    </lineage>
</organism>
<keyword evidence="2" id="KW-1185">Reference proteome</keyword>
<accession>A0A1R1X9N0</accession>
<proteinExistence type="predicted"/>
<evidence type="ECO:0000313" key="1">
    <source>
        <dbReference type="EMBL" id="OMJ11326.1"/>
    </source>
</evidence>
<reference evidence="2" key="1">
    <citation type="submission" date="2017-01" db="EMBL/GenBank/DDBJ databases">
        <authorList>
            <person name="Wang Y."/>
            <person name="White M."/>
            <person name="Kvist S."/>
            <person name="Moncalvo J.-M."/>
        </authorList>
    </citation>
    <scope>NUCLEOTIDE SEQUENCE [LARGE SCALE GENOMIC DNA]</scope>
    <source>
        <strain evidence="2">ID-206-W2</strain>
    </source>
</reference>